<dbReference type="AlphaFoldDB" id="A0A1S2M9R1"/>
<accession>A0A1S2M9R1</accession>
<sequence>MFDPTIYENLKVVLEGQIYERDFNNEIIIVDRQDNIDLASMSRQYVITFSIKSGSKNYQAKVKLKADSKDLYGEILEKETISNCGCHLMLSLNGPLTNISSNPQIIKQMLENKWNKRPIITQEIYYTWNPNEAHQYFFKTILSFDRKINEDHIDDFDQIMNLLIESLLLVEKINTNP</sequence>
<dbReference type="Proteomes" id="UP000180057">
    <property type="component" value="Unassembled WGS sequence"/>
</dbReference>
<proteinExistence type="predicted"/>
<comment type="caution">
    <text evidence="1">The sequence shown here is derived from an EMBL/GenBank/DDBJ whole genome shotgun (WGS) entry which is preliminary data.</text>
</comment>
<dbReference type="STRING" id="472963.BKP45_00100"/>
<gene>
    <name evidence="1" type="ORF">BKP45_00100</name>
</gene>
<reference evidence="1 2" key="1">
    <citation type="submission" date="2016-10" db="EMBL/GenBank/DDBJ databases">
        <title>Draft genome sequences of four alkaliphilic bacteria belonging to the Anaerobacillus genus.</title>
        <authorList>
            <person name="Bassil N.M."/>
            <person name="Lloyd J.R."/>
        </authorList>
    </citation>
    <scope>NUCLEOTIDE SEQUENCE [LARGE SCALE GENOMIC DNA]</scope>
    <source>
        <strain evidence="1 2">DSM 22531</strain>
    </source>
</reference>
<organism evidence="1 2">
    <name type="scientific">Anaerobacillus alkalidiazotrophicus</name>
    <dbReference type="NCBI Taxonomy" id="472963"/>
    <lineage>
        <taxon>Bacteria</taxon>
        <taxon>Bacillati</taxon>
        <taxon>Bacillota</taxon>
        <taxon>Bacilli</taxon>
        <taxon>Bacillales</taxon>
        <taxon>Bacillaceae</taxon>
        <taxon>Anaerobacillus</taxon>
    </lineage>
</organism>
<evidence type="ECO:0000313" key="1">
    <source>
        <dbReference type="EMBL" id="OIJ21223.1"/>
    </source>
</evidence>
<evidence type="ECO:0000313" key="2">
    <source>
        <dbReference type="Proteomes" id="UP000180057"/>
    </source>
</evidence>
<dbReference type="RefSeq" id="WP_071387844.1">
    <property type="nucleotide sequence ID" value="NZ_MLQS01000001.1"/>
</dbReference>
<protein>
    <submittedName>
        <fullName evidence="1">Uncharacterized protein</fullName>
    </submittedName>
</protein>
<keyword evidence="2" id="KW-1185">Reference proteome</keyword>
<name>A0A1S2M9R1_9BACI</name>
<dbReference type="EMBL" id="MLQS01000001">
    <property type="protein sequence ID" value="OIJ21223.1"/>
    <property type="molecule type" value="Genomic_DNA"/>
</dbReference>
<dbReference type="OrthoDB" id="2964978at2"/>